<proteinExistence type="predicted"/>
<feature type="transmembrane region" description="Helical" evidence="1">
    <location>
        <begin position="9"/>
        <end position="28"/>
    </location>
</feature>
<keyword evidence="1" id="KW-0472">Membrane</keyword>
<feature type="transmembrane region" description="Helical" evidence="1">
    <location>
        <begin position="177"/>
        <end position="197"/>
    </location>
</feature>
<organism evidence="2 3">
    <name type="scientific">Halobacillus yeomjeoni</name>
    <dbReference type="NCBI Taxonomy" id="311194"/>
    <lineage>
        <taxon>Bacteria</taxon>
        <taxon>Bacillati</taxon>
        <taxon>Bacillota</taxon>
        <taxon>Bacilli</taxon>
        <taxon>Bacillales</taxon>
        <taxon>Bacillaceae</taxon>
        <taxon>Halobacillus</taxon>
    </lineage>
</organism>
<keyword evidence="1" id="KW-1133">Transmembrane helix</keyword>
<reference evidence="2 3" key="1">
    <citation type="journal article" date="2005" name="Int. J. Syst. Evol. Microbiol.">
        <title>Halobacillus yeomjeoni sp. nov., isolated from a marine solar saltern in Korea.</title>
        <authorList>
            <person name="Yoon J.H."/>
            <person name="Kang S.J."/>
            <person name="Lee C.H."/>
            <person name="Oh H.W."/>
            <person name="Oh T.K."/>
        </authorList>
    </citation>
    <scope>NUCLEOTIDE SEQUENCE [LARGE SCALE GENOMIC DNA]</scope>
    <source>
        <strain evidence="2 3">KCTC 3957</strain>
    </source>
</reference>
<feature type="transmembrane region" description="Helical" evidence="1">
    <location>
        <begin position="60"/>
        <end position="79"/>
    </location>
</feature>
<name>A0A931HX46_9BACI</name>
<evidence type="ECO:0000313" key="3">
    <source>
        <dbReference type="Proteomes" id="UP000614490"/>
    </source>
</evidence>
<dbReference type="NCBIfam" id="NF041646">
    <property type="entry name" value="VC0807_fam"/>
    <property type="match status" value="1"/>
</dbReference>
<dbReference type="EMBL" id="JADZSC010000003">
    <property type="protein sequence ID" value="MBH0231275.1"/>
    <property type="molecule type" value="Genomic_DNA"/>
</dbReference>
<keyword evidence="3" id="KW-1185">Reference proteome</keyword>
<evidence type="ECO:0000313" key="2">
    <source>
        <dbReference type="EMBL" id="MBH0231275.1"/>
    </source>
</evidence>
<feature type="transmembrane region" description="Helical" evidence="1">
    <location>
        <begin position="85"/>
        <end position="106"/>
    </location>
</feature>
<sequence>MKVKNQKFVMLDLVCYVIFPLAVWHLTREPIGDYYAMLLSSVPGIIYTVYRFMALKKVNVFGIYILTTLVIGTLLDVLAGSALQLLWNSVIFAYVLAGVFLVSILIRRPISLYFALDFTELQGYNRPFTKRLFYKKKKLTIFNWITVAFAVQDVLLASIKAWLIIEYGVEAFDKGIILRQVLNWGIAFLIMGGFFYIGKIIKEKPELVDEVKEEMGAEK</sequence>
<evidence type="ECO:0000256" key="1">
    <source>
        <dbReference type="SAM" id="Phobius"/>
    </source>
</evidence>
<keyword evidence="1" id="KW-0812">Transmembrane</keyword>
<protein>
    <submittedName>
        <fullName evidence="2">Uncharacterized protein</fullName>
    </submittedName>
</protein>
<dbReference type="Proteomes" id="UP000614490">
    <property type="component" value="Unassembled WGS sequence"/>
</dbReference>
<dbReference type="AlphaFoldDB" id="A0A931HX46"/>
<comment type="caution">
    <text evidence="2">The sequence shown here is derived from an EMBL/GenBank/DDBJ whole genome shotgun (WGS) entry which is preliminary data.</text>
</comment>
<gene>
    <name evidence="2" type="ORF">H0267_13690</name>
</gene>
<accession>A0A931HX46</accession>
<feature type="transmembrane region" description="Helical" evidence="1">
    <location>
        <begin position="34"/>
        <end position="53"/>
    </location>
</feature>
<feature type="transmembrane region" description="Helical" evidence="1">
    <location>
        <begin position="141"/>
        <end position="165"/>
    </location>
</feature>